<keyword evidence="2" id="KW-1185">Reference proteome</keyword>
<dbReference type="AlphaFoldDB" id="A0A7J7LTH2"/>
<name>A0A7J7LTH2_9MAGN</name>
<dbReference type="Proteomes" id="UP000541444">
    <property type="component" value="Unassembled WGS sequence"/>
</dbReference>
<organism evidence="1 2">
    <name type="scientific">Kingdonia uniflora</name>
    <dbReference type="NCBI Taxonomy" id="39325"/>
    <lineage>
        <taxon>Eukaryota</taxon>
        <taxon>Viridiplantae</taxon>
        <taxon>Streptophyta</taxon>
        <taxon>Embryophyta</taxon>
        <taxon>Tracheophyta</taxon>
        <taxon>Spermatophyta</taxon>
        <taxon>Magnoliopsida</taxon>
        <taxon>Ranunculales</taxon>
        <taxon>Circaeasteraceae</taxon>
        <taxon>Kingdonia</taxon>
    </lineage>
</organism>
<gene>
    <name evidence="1" type="ORF">GIB67_028815</name>
</gene>
<reference evidence="1 2" key="1">
    <citation type="journal article" date="2020" name="IScience">
        <title>Genome Sequencing of the Endangered Kingdonia uniflora (Circaeasteraceae, Ranunculales) Reveals Potential Mechanisms of Evolutionary Specialization.</title>
        <authorList>
            <person name="Sun Y."/>
            <person name="Deng T."/>
            <person name="Zhang A."/>
            <person name="Moore M.J."/>
            <person name="Landis J.B."/>
            <person name="Lin N."/>
            <person name="Zhang H."/>
            <person name="Zhang X."/>
            <person name="Huang J."/>
            <person name="Zhang X."/>
            <person name="Sun H."/>
            <person name="Wang H."/>
        </authorList>
    </citation>
    <scope>NUCLEOTIDE SEQUENCE [LARGE SCALE GENOMIC DNA]</scope>
    <source>
        <strain evidence="1">TB1705</strain>
        <tissue evidence="1">Leaf</tissue>
    </source>
</reference>
<sequence length="102" mass="11928">MNGVQLYIIVHFGGDIVRPKIRSIVTYVGGSTKLTLLRAHSSYEDFVTLLEEINEIRRKDSEFRFKPQPEQVEDLLDFRFKSAAYTEDPYDFSKEFNIGDLY</sequence>
<protein>
    <submittedName>
        <fullName evidence="1">Uncharacterized protein</fullName>
    </submittedName>
</protein>
<evidence type="ECO:0000313" key="1">
    <source>
        <dbReference type="EMBL" id="KAF6145820.1"/>
    </source>
</evidence>
<accession>A0A7J7LTH2</accession>
<comment type="caution">
    <text evidence="1">The sequence shown here is derived from an EMBL/GenBank/DDBJ whole genome shotgun (WGS) entry which is preliminary data.</text>
</comment>
<proteinExistence type="predicted"/>
<dbReference type="EMBL" id="JACGCM010002027">
    <property type="protein sequence ID" value="KAF6145820.1"/>
    <property type="molecule type" value="Genomic_DNA"/>
</dbReference>
<evidence type="ECO:0000313" key="2">
    <source>
        <dbReference type="Proteomes" id="UP000541444"/>
    </source>
</evidence>